<dbReference type="OrthoDB" id="9807456at2"/>
<evidence type="ECO:0000256" key="1">
    <source>
        <dbReference type="ARBA" id="ARBA00008023"/>
    </source>
</evidence>
<dbReference type="EC" id="3.6.1.66" evidence="10"/>
<evidence type="ECO:0000256" key="2">
    <source>
        <dbReference type="ARBA" id="ARBA00011738"/>
    </source>
</evidence>
<feature type="binding site" evidence="10">
    <location>
        <begin position="8"/>
        <end position="13"/>
    </location>
    <ligand>
        <name>substrate</name>
    </ligand>
</feature>
<dbReference type="GO" id="GO:0009146">
    <property type="term" value="P:purine nucleoside triphosphate catabolic process"/>
    <property type="evidence" value="ECO:0007669"/>
    <property type="project" value="UniProtKB-UniRule"/>
</dbReference>
<comment type="cofactor">
    <cofactor evidence="10">
        <name>Mg(2+)</name>
        <dbReference type="ChEBI" id="CHEBI:18420"/>
    </cofactor>
    <text evidence="10">Binds 1 Mg(2+) ion per subunit.</text>
</comment>
<gene>
    <name evidence="12" type="ORF">JD81_04542</name>
</gene>
<proteinExistence type="inferred from homology"/>
<comment type="caution">
    <text evidence="12">The sequence shown here is derived from an EMBL/GenBank/DDBJ whole genome shotgun (WGS) entry which is preliminary data.</text>
</comment>
<dbReference type="CDD" id="cd00515">
    <property type="entry name" value="HAM1"/>
    <property type="match status" value="1"/>
</dbReference>
<evidence type="ECO:0000256" key="4">
    <source>
        <dbReference type="ARBA" id="ARBA00022741"/>
    </source>
</evidence>
<dbReference type="GO" id="GO:0036222">
    <property type="term" value="F:XTP diphosphatase activity"/>
    <property type="evidence" value="ECO:0007669"/>
    <property type="project" value="UniProtKB-UniRule"/>
</dbReference>
<accession>A0A562WL21</accession>
<evidence type="ECO:0000313" key="12">
    <source>
        <dbReference type="EMBL" id="TWJ30990.1"/>
    </source>
</evidence>
<dbReference type="GO" id="GO:0017111">
    <property type="term" value="F:ribonucleoside triphosphate phosphatase activity"/>
    <property type="evidence" value="ECO:0007669"/>
    <property type="project" value="InterPro"/>
</dbReference>
<evidence type="ECO:0000256" key="9">
    <source>
        <dbReference type="ARBA" id="ARBA00052017"/>
    </source>
</evidence>
<keyword evidence="13" id="KW-1185">Reference proteome</keyword>
<feature type="active site" description="Proton acceptor" evidence="10">
    <location>
        <position position="74"/>
    </location>
</feature>
<evidence type="ECO:0000256" key="10">
    <source>
        <dbReference type="HAMAP-Rule" id="MF_01405"/>
    </source>
</evidence>
<dbReference type="SUPFAM" id="SSF52972">
    <property type="entry name" value="ITPase-like"/>
    <property type="match status" value="1"/>
</dbReference>
<dbReference type="GO" id="GO:0036220">
    <property type="term" value="F:ITP diphosphatase activity"/>
    <property type="evidence" value="ECO:0007669"/>
    <property type="project" value="UniProtKB-UniRule"/>
</dbReference>
<comment type="catalytic activity">
    <reaction evidence="10">
        <text>ITP + H2O = IMP + diphosphate + H(+)</text>
        <dbReference type="Rhea" id="RHEA:29399"/>
        <dbReference type="ChEBI" id="CHEBI:15377"/>
        <dbReference type="ChEBI" id="CHEBI:15378"/>
        <dbReference type="ChEBI" id="CHEBI:33019"/>
        <dbReference type="ChEBI" id="CHEBI:58053"/>
        <dbReference type="ChEBI" id="CHEBI:61402"/>
        <dbReference type="EC" id="3.6.1.66"/>
    </reaction>
</comment>
<dbReference type="HAMAP" id="MF_01405">
    <property type="entry name" value="Non_canon_purine_NTPase"/>
    <property type="match status" value="1"/>
</dbReference>
<keyword evidence="4 10" id="KW-0547">Nucleotide-binding</keyword>
<dbReference type="AlphaFoldDB" id="A0A562WL21"/>
<evidence type="ECO:0000256" key="5">
    <source>
        <dbReference type="ARBA" id="ARBA00022801"/>
    </source>
</evidence>
<organism evidence="12 13">
    <name type="scientific">Micromonospora sagamiensis</name>
    <dbReference type="NCBI Taxonomy" id="47875"/>
    <lineage>
        <taxon>Bacteria</taxon>
        <taxon>Bacillati</taxon>
        <taxon>Actinomycetota</taxon>
        <taxon>Actinomycetes</taxon>
        <taxon>Micromonosporales</taxon>
        <taxon>Micromonosporaceae</taxon>
        <taxon>Micromonospora</taxon>
    </lineage>
</organism>
<dbReference type="GO" id="GO:0035870">
    <property type="term" value="F:dITP diphosphatase activity"/>
    <property type="evidence" value="ECO:0007669"/>
    <property type="project" value="UniProtKB-UniRule"/>
</dbReference>
<dbReference type="PANTHER" id="PTHR11067:SF9">
    <property type="entry name" value="INOSINE TRIPHOSPHATE PYROPHOSPHATASE"/>
    <property type="match status" value="1"/>
</dbReference>
<evidence type="ECO:0000256" key="8">
    <source>
        <dbReference type="ARBA" id="ARBA00051875"/>
    </source>
</evidence>
<dbReference type="GO" id="GO:0009117">
    <property type="term" value="P:nucleotide metabolic process"/>
    <property type="evidence" value="ECO:0007669"/>
    <property type="project" value="UniProtKB-KW"/>
</dbReference>
<evidence type="ECO:0000256" key="6">
    <source>
        <dbReference type="ARBA" id="ARBA00022842"/>
    </source>
</evidence>
<evidence type="ECO:0000256" key="3">
    <source>
        <dbReference type="ARBA" id="ARBA00022723"/>
    </source>
</evidence>
<evidence type="ECO:0000313" key="13">
    <source>
        <dbReference type="Proteomes" id="UP000319728"/>
    </source>
</evidence>
<dbReference type="NCBIfam" id="TIGR00042">
    <property type="entry name" value="RdgB/HAM1 family non-canonical purine NTP pyrophosphatase"/>
    <property type="match status" value="1"/>
</dbReference>
<dbReference type="Gene3D" id="3.90.950.10">
    <property type="match status" value="1"/>
</dbReference>
<reference evidence="12 13" key="1">
    <citation type="submission" date="2019-07" db="EMBL/GenBank/DDBJ databases">
        <title>R&amp;d 2014.</title>
        <authorList>
            <person name="Klenk H.-P."/>
        </authorList>
    </citation>
    <scope>NUCLEOTIDE SEQUENCE [LARGE SCALE GENOMIC DNA]</scope>
    <source>
        <strain evidence="12 13">DSM 43912</strain>
    </source>
</reference>
<name>A0A562WL21_9ACTN</name>
<comment type="function">
    <text evidence="10">Pyrophosphatase that catalyzes the hydrolysis of nucleoside triphosphates to their monophosphate derivatives, with a high preference for the non-canonical purine nucleotides XTP (xanthosine triphosphate), dITP (deoxyinosine triphosphate) and ITP. Seems to function as a house-cleaning enzyme that removes non-canonical purine nucleotides from the nucleotide pool, thus preventing their incorporation into DNA/RNA and avoiding chromosomal lesions.</text>
</comment>
<protein>
    <recommendedName>
        <fullName evidence="10">dITP/XTP pyrophosphatase</fullName>
        <ecNumber evidence="10">3.6.1.66</ecNumber>
    </recommendedName>
    <alternativeName>
        <fullName evidence="10">Non-canonical purine NTP pyrophosphatase</fullName>
    </alternativeName>
    <alternativeName>
        <fullName evidence="10">Non-standard purine NTP pyrophosphatase</fullName>
    </alternativeName>
    <alternativeName>
        <fullName evidence="10">Nucleoside-triphosphate diphosphatase</fullName>
    </alternativeName>
    <alternativeName>
        <fullName evidence="10">Nucleoside-triphosphate pyrophosphatase</fullName>
        <shortName evidence="10">NTPase</shortName>
    </alternativeName>
</protein>
<sequence length="205" mass="21951">MNKVLLATRNRKKLVELQRILDGALGAHRIALLGLDDVEDYPELPETGLTFGENALIKAREGCRRTGLPTIADDSGLAVDALNGMPGVLSARWAGRHGNDLTNLQLVLDQIADLADEHRGAAFVCTVALVLPGGKEHLVDGRQTGRLLRAPRGEGGFGYDPIFLGDGQTRTNAELTPEEKDAVSHRGKALRDLAKLIAKVLPPAS</sequence>
<keyword evidence="5 10" id="KW-0378">Hydrolase</keyword>
<dbReference type="InterPro" id="IPR029001">
    <property type="entry name" value="ITPase-like_fam"/>
</dbReference>
<comment type="similarity">
    <text evidence="1 10 11">Belongs to the HAM1 NTPase family.</text>
</comment>
<evidence type="ECO:0000256" key="11">
    <source>
        <dbReference type="RuleBase" id="RU003781"/>
    </source>
</evidence>
<dbReference type="GO" id="GO:0000166">
    <property type="term" value="F:nucleotide binding"/>
    <property type="evidence" value="ECO:0007669"/>
    <property type="project" value="UniProtKB-KW"/>
</dbReference>
<keyword evidence="3 10" id="KW-0479">Metal-binding</keyword>
<dbReference type="GO" id="GO:0005829">
    <property type="term" value="C:cytosol"/>
    <property type="evidence" value="ECO:0007669"/>
    <property type="project" value="TreeGrafter"/>
</dbReference>
<dbReference type="InterPro" id="IPR002637">
    <property type="entry name" value="RdgB/HAM1"/>
</dbReference>
<keyword evidence="6 10" id="KW-0460">Magnesium</keyword>
<comment type="caution">
    <text evidence="10">Lacks conserved residue(s) required for the propagation of feature annotation.</text>
</comment>
<comment type="catalytic activity">
    <reaction evidence="9 10">
        <text>XTP + H2O = XMP + diphosphate + H(+)</text>
        <dbReference type="Rhea" id="RHEA:28610"/>
        <dbReference type="ChEBI" id="CHEBI:15377"/>
        <dbReference type="ChEBI" id="CHEBI:15378"/>
        <dbReference type="ChEBI" id="CHEBI:33019"/>
        <dbReference type="ChEBI" id="CHEBI:57464"/>
        <dbReference type="ChEBI" id="CHEBI:61314"/>
        <dbReference type="EC" id="3.6.1.66"/>
    </reaction>
</comment>
<comment type="subunit">
    <text evidence="2 10">Homodimer.</text>
</comment>
<feature type="binding site" evidence="10">
    <location>
        <position position="180"/>
    </location>
    <ligand>
        <name>substrate</name>
    </ligand>
</feature>
<keyword evidence="7 10" id="KW-0546">Nucleotide metabolism</keyword>
<feature type="binding site" evidence="10">
    <location>
        <begin position="185"/>
        <end position="186"/>
    </location>
    <ligand>
        <name>substrate</name>
    </ligand>
</feature>
<dbReference type="GO" id="GO:0046872">
    <property type="term" value="F:metal ion binding"/>
    <property type="evidence" value="ECO:0007669"/>
    <property type="project" value="UniProtKB-KW"/>
</dbReference>
<dbReference type="Pfam" id="PF01725">
    <property type="entry name" value="Ham1p_like"/>
    <property type="match status" value="1"/>
</dbReference>
<feature type="binding site" evidence="10">
    <location>
        <position position="75"/>
    </location>
    <ligand>
        <name>substrate</name>
    </ligand>
</feature>
<dbReference type="RefSeq" id="WP_145819568.1">
    <property type="nucleotide sequence ID" value="NZ_AP023438.1"/>
</dbReference>
<evidence type="ECO:0000256" key="7">
    <source>
        <dbReference type="ARBA" id="ARBA00023080"/>
    </source>
</evidence>
<comment type="catalytic activity">
    <reaction evidence="8 10">
        <text>dITP + H2O = dIMP + diphosphate + H(+)</text>
        <dbReference type="Rhea" id="RHEA:28342"/>
        <dbReference type="ChEBI" id="CHEBI:15377"/>
        <dbReference type="ChEBI" id="CHEBI:15378"/>
        <dbReference type="ChEBI" id="CHEBI:33019"/>
        <dbReference type="ChEBI" id="CHEBI:61194"/>
        <dbReference type="ChEBI" id="CHEBI:61382"/>
        <dbReference type="EC" id="3.6.1.66"/>
    </reaction>
</comment>
<feature type="binding site" evidence="10">
    <location>
        <position position="74"/>
    </location>
    <ligand>
        <name>Mg(2+)</name>
        <dbReference type="ChEBI" id="CHEBI:18420"/>
    </ligand>
</feature>
<dbReference type="Proteomes" id="UP000319728">
    <property type="component" value="Unassembled WGS sequence"/>
</dbReference>
<dbReference type="PANTHER" id="PTHR11067">
    <property type="entry name" value="INOSINE TRIPHOSPHATE PYROPHOSPHATASE/HAM1 PROTEIN"/>
    <property type="match status" value="1"/>
</dbReference>
<dbReference type="InterPro" id="IPR020922">
    <property type="entry name" value="dITP/XTP_pyrophosphatase"/>
</dbReference>
<dbReference type="FunFam" id="3.90.950.10:FF:000001">
    <property type="entry name" value="dITP/XTP pyrophosphatase"/>
    <property type="match status" value="1"/>
</dbReference>
<feature type="binding site" evidence="10">
    <location>
        <begin position="157"/>
        <end position="160"/>
    </location>
    <ligand>
        <name>substrate</name>
    </ligand>
</feature>
<dbReference type="EMBL" id="VLLP01000001">
    <property type="protein sequence ID" value="TWJ30990.1"/>
    <property type="molecule type" value="Genomic_DNA"/>
</dbReference>